<feature type="transmembrane region" description="Helical" evidence="6">
    <location>
        <begin position="52"/>
        <end position="72"/>
    </location>
</feature>
<feature type="transmembrane region" description="Helical" evidence="6">
    <location>
        <begin position="395"/>
        <end position="413"/>
    </location>
</feature>
<dbReference type="RefSeq" id="WP_229681266.1">
    <property type="nucleotide sequence ID" value="NZ_BMKW01000005.1"/>
</dbReference>
<feature type="transmembrane region" description="Helical" evidence="6">
    <location>
        <begin position="237"/>
        <end position="256"/>
    </location>
</feature>
<organism evidence="8 9">
    <name type="scientific">Neoroseomonas lacus</name>
    <dbReference type="NCBI Taxonomy" id="287609"/>
    <lineage>
        <taxon>Bacteria</taxon>
        <taxon>Pseudomonadati</taxon>
        <taxon>Pseudomonadota</taxon>
        <taxon>Alphaproteobacteria</taxon>
        <taxon>Acetobacterales</taxon>
        <taxon>Acetobacteraceae</taxon>
        <taxon>Neoroseomonas</taxon>
    </lineage>
</organism>
<dbReference type="Proteomes" id="UP000661507">
    <property type="component" value="Unassembled WGS sequence"/>
</dbReference>
<dbReference type="Pfam" id="PF09924">
    <property type="entry name" value="LPG_synthase_C"/>
    <property type="match status" value="1"/>
</dbReference>
<dbReference type="PANTHER" id="PTHR34697:SF2">
    <property type="entry name" value="PHOSPHATIDYLGLYCEROL LYSYLTRANSFERASE"/>
    <property type="match status" value="1"/>
</dbReference>
<dbReference type="PANTHER" id="PTHR34697">
    <property type="entry name" value="PHOSPHATIDYLGLYCEROL LYSYLTRANSFERASE"/>
    <property type="match status" value="1"/>
</dbReference>
<feature type="transmembrane region" description="Helical" evidence="6">
    <location>
        <begin position="127"/>
        <end position="153"/>
    </location>
</feature>
<protein>
    <recommendedName>
        <fullName evidence="7">Phosphatidylglycerol lysyltransferase C-terminal domain-containing protein</fullName>
    </recommendedName>
</protein>
<feature type="transmembrane region" description="Helical" evidence="6">
    <location>
        <begin position="208"/>
        <end position="231"/>
    </location>
</feature>
<name>A0A917NPH8_9PROT</name>
<feature type="transmembrane region" description="Helical" evidence="6">
    <location>
        <begin position="14"/>
        <end position="31"/>
    </location>
</feature>
<accession>A0A917NPH8</accession>
<feature type="transmembrane region" description="Helical" evidence="6">
    <location>
        <begin position="494"/>
        <end position="513"/>
    </location>
</feature>
<reference evidence="8" key="2">
    <citation type="submission" date="2020-09" db="EMBL/GenBank/DDBJ databases">
        <authorList>
            <person name="Sun Q."/>
            <person name="Zhou Y."/>
        </authorList>
    </citation>
    <scope>NUCLEOTIDE SEQUENCE</scope>
    <source>
        <strain evidence="8">CGMCC 1.3617</strain>
    </source>
</reference>
<keyword evidence="3 6" id="KW-0812">Transmembrane</keyword>
<feature type="transmembrane region" description="Helical" evidence="6">
    <location>
        <begin position="332"/>
        <end position="352"/>
    </location>
</feature>
<dbReference type="InterPro" id="IPR051211">
    <property type="entry name" value="PG_lysyltransferase"/>
</dbReference>
<evidence type="ECO:0000256" key="5">
    <source>
        <dbReference type="ARBA" id="ARBA00023136"/>
    </source>
</evidence>
<evidence type="ECO:0000256" key="4">
    <source>
        <dbReference type="ARBA" id="ARBA00022989"/>
    </source>
</evidence>
<feature type="transmembrane region" description="Helical" evidence="6">
    <location>
        <begin position="419"/>
        <end position="438"/>
    </location>
</feature>
<evidence type="ECO:0000256" key="6">
    <source>
        <dbReference type="SAM" id="Phobius"/>
    </source>
</evidence>
<evidence type="ECO:0000313" key="9">
    <source>
        <dbReference type="Proteomes" id="UP000661507"/>
    </source>
</evidence>
<feature type="transmembrane region" description="Helical" evidence="6">
    <location>
        <begin position="372"/>
        <end position="390"/>
    </location>
</feature>
<gene>
    <name evidence="8" type="ORF">GCM10011320_24140</name>
</gene>
<feature type="transmembrane region" description="Helical" evidence="6">
    <location>
        <begin position="292"/>
        <end position="311"/>
    </location>
</feature>
<dbReference type="GO" id="GO:0016755">
    <property type="term" value="F:aminoacyltransferase activity"/>
    <property type="evidence" value="ECO:0007669"/>
    <property type="project" value="TreeGrafter"/>
</dbReference>
<dbReference type="GO" id="GO:0005886">
    <property type="term" value="C:plasma membrane"/>
    <property type="evidence" value="ECO:0007669"/>
    <property type="project" value="UniProtKB-SubCell"/>
</dbReference>
<keyword evidence="5 6" id="KW-0472">Membrane</keyword>
<dbReference type="AlphaFoldDB" id="A0A917NPH8"/>
<evidence type="ECO:0000256" key="3">
    <source>
        <dbReference type="ARBA" id="ARBA00022692"/>
    </source>
</evidence>
<evidence type="ECO:0000256" key="2">
    <source>
        <dbReference type="ARBA" id="ARBA00022475"/>
    </source>
</evidence>
<comment type="subcellular location">
    <subcellularLocation>
        <location evidence="1">Cell membrane</location>
        <topology evidence="1">Multi-pass membrane protein</topology>
    </subcellularLocation>
</comment>
<feature type="transmembrane region" description="Helical" evidence="6">
    <location>
        <begin position="450"/>
        <end position="474"/>
    </location>
</feature>
<dbReference type="EMBL" id="BMKW01000005">
    <property type="protein sequence ID" value="GGJ15988.1"/>
    <property type="molecule type" value="Genomic_DNA"/>
</dbReference>
<keyword evidence="9" id="KW-1185">Reference proteome</keyword>
<proteinExistence type="predicted"/>
<keyword evidence="2" id="KW-1003">Cell membrane</keyword>
<feature type="transmembrane region" description="Helical" evidence="6">
    <location>
        <begin position="92"/>
        <end position="115"/>
    </location>
</feature>
<dbReference type="GO" id="GO:0055091">
    <property type="term" value="P:phospholipid homeostasis"/>
    <property type="evidence" value="ECO:0007669"/>
    <property type="project" value="TreeGrafter"/>
</dbReference>
<evidence type="ECO:0000313" key="8">
    <source>
        <dbReference type="EMBL" id="GGJ15988.1"/>
    </source>
</evidence>
<feature type="transmembrane region" description="Helical" evidence="6">
    <location>
        <begin position="268"/>
        <end position="286"/>
    </location>
</feature>
<feature type="transmembrane region" description="Helical" evidence="6">
    <location>
        <begin position="168"/>
        <end position="187"/>
    </location>
</feature>
<keyword evidence="4 6" id="KW-1133">Transmembrane helix</keyword>
<sequence length="652" mass="69055">MTIGARALAWAKRHGATVFGLLLLGGALYVVQREFRTLSWADIKGALDSTSAASLWAAAGFTLAAYIVLTAYDRLGSVYAGHPVSYSRTSLASFVAYALANNLGFATVSGAAIRFRFYAAWGLPPLAIAKVVAFTSLTFGLGGFALGGLVLVAEPEVLPFFGGGTPRWVMQAAGLVMWVIVSSYILLARFVPHFRLFGHQIDLPGFRMAVAQTALASADVAVTALIFWTLLPPVEGLTFLHFLGVYVLALSAGIIANVPGGIGVFDGAILIGLSGYLPAPVVIGALLLFRMFYYIVPLFIAGLMFAAFEVSQRRHLMDRFSFERGVAVSFEVPAMAALTGLAAMTMIIIGALPPKPNMLDGIFDVLDDAASHFAASVVGCLLLVAAYGLMRRLAIAWWATLVLLMNGAAVVWLRGEPWWLIGGFVLLALLLTTVRPAFYRRAWLTTEPLSAETVAALAALALSALTLARIAYAGPYGGMSWWGVVLSDEAPRTLRFAVGLAGVLLLGAAAGLLRPARSAAVPYDEAVRQRLMALGAVAPAVGAADGAVFGQAGRAGCAFVKRDGVWLALGDPAGEEKDRVSAIWRFRDICEQAGVDPAFWRAGPALLRVYADIGLTPFPLRGGASGGLYLLCRPERDIDALMSLLPKVEDAA</sequence>
<comment type="caution">
    <text evidence="8">The sequence shown here is derived from an EMBL/GenBank/DDBJ whole genome shotgun (WGS) entry which is preliminary data.</text>
</comment>
<dbReference type="InterPro" id="IPR024320">
    <property type="entry name" value="LPG_synthase_C"/>
</dbReference>
<evidence type="ECO:0000256" key="1">
    <source>
        <dbReference type="ARBA" id="ARBA00004651"/>
    </source>
</evidence>
<reference evidence="8" key="1">
    <citation type="journal article" date="2014" name="Int. J. Syst. Evol. Microbiol.">
        <title>Complete genome sequence of Corynebacterium casei LMG S-19264T (=DSM 44701T), isolated from a smear-ripened cheese.</title>
        <authorList>
            <consortium name="US DOE Joint Genome Institute (JGI-PGF)"/>
            <person name="Walter F."/>
            <person name="Albersmeier A."/>
            <person name="Kalinowski J."/>
            <person name="Ruckert C."/>
        </authorList>
    </citation>
    <scope>NUCLEOTIDE SEQUENCE</scope>
    <source>
        <strain evidence="8">CGMCC 1.3617</strain>
    </source>
</reference>
<feature type="domain" description="Phosphatidylglycerol lysyltransferase C-terminal" evidence="7">
    <location>
        <begin position="549"/>
        <end position="619"/>
    </location>
</feature>
<evidence type="ECO:0000259" key="7">
    <source>
        <dbReference type="Pfam" id="PF09924"/>
    </source>
</evidence>